<reference evidence="2" key="1">
    <citation type="submission" date="2018-06" db="EMBL/GenBank/DDBJ databases">
        <title>Description of Blautia argi sp. nov., a new anaerobic isolated from dog feces.</title>
        <authorList>
            <person name="Chang Y.-H."/>
            <person name="Paek J."/>
            <person name="Shin Y."/>
        </authorList>
    </citation>
    <scope>NUCLEOTIDE SEQUENCE [LARGE SCALE GENOMIC DNA]</scope>
    <source>
        <strain evidence="2">KCTC 15426</strain>
    </source>
</reference>
<accession>A0A2Z4U8M1</accession>
<protein>
    <submittedName>
        <fullName evidence="1">Uncharacterized protein</fullName>
    </submittedName>
</protein>
<dbReference type="Proteomes" id="UP000250003">
    <property type="component" value="Chromosome"/>
</dbReference>
<dbReference type="AlphaFoldDB" id="A0A2Z4U8M1"/>
<dbReference type="EMBL" id="CP030280">
    <property type="protein sequence ID" value="AWY97391.1"/>
    <property type="molecule type" value="Genomic_DNA"/>
</dbReference>
<proteinExistence type="predicted"/>
<name>A0A2Z4U8M1_9FIRM</name>
<evidence type="ECO:0000313" key="2">
    <source>
        <dbReference type="Proteomes" id="UP000250003"/>
    </source>
</evidence>
<keyword evidence="2" id="KW-1185">Reference proteome</keyword>
<evidence type="ECO:0000313" key="1">
    <source>
        <dbReference type="EMBL" id="AWY97391.1"/>
    </source>
</evidence>
<sequence>MRSEWEFCTLFLHFTFFYKAKFFGKNKELGERLSNIIEKRRNLEKITKNRWKILWENSGNAFDTGGRC</sequence>
<gene>
    <name evidence="1" type="ORF">DQQ01_03650</name>
</gene>
<organism evidence="1 2">
    <name type="scientific">Blautia argi</name>
    <dbReference type="NCBI Taxonomy" id="1912897"/>
    <lineage>
        <taxon>Bacteria</taxon>
        <taxon>Bacillati</taxon>
        <taxon>Bacillota</taxon>
        <taxon>Clostridia</taxon>
        <taxon>Lachnospirales</taxon>
        <taxon>Lachnospiraceae</taxon>
        <taxon>Blautia</taxon>
    </lineage>
</organism>
<dbReference type="KEGG" id="blau:DQQ01_03650"/>